<accession>A0A366RLH7</accession>
<name>A0A366RLH7_9HYPO</name>
<dbReference type="AlphaFoldDB" id="A0A366RLH7"/>
<gene>
    <name evidence="1" type="ORF">FIESC28_06512</name>
</gene>
<reference evidence="1 2" key="1">
    <citation type="submission" date="2018-06" db="EMBL/GenBank/DDBJ databases">
        <title>Fusarium incarnatum-equiseti species complex species 28.</title>
        <authorList>
            <person name="Gardiner D.M."/>
        </authorList>
    </citation>
    <scope>NUCLEOTIDE SEQUENCE [LARGE SCALE GENOMIC DNA]</scope>
    <source>
        <strain evidence="1 2">FIESC_28</strain>
    </source>
</reference>
<comment type="caution">
    <text evidence="1">The sequence shown here is derived from an EMBL/GenBank/DDBJ whole genome shotgun (WGS) entry which is preliminary data.</text>
</comment>
<dbReference type="GeneID" id="41995952"/>
<organism evidence="1 2">
    <name type="scientific">Fusarium coffeatum</name>
    <dbReference type="NCBI Taxonomy" id="231269"/>
    <lineage>
        <taxon>Eukaryota</taxon>
        <taxon>Fungi</taxon>
        <taxon>Dikarya</taxon>
        <taxon>Ascomycota</taxon>
        <taxon>Pezizomycotina</taxon>
        <taxon>Sordariomycetes</taxon>
        <taxon>Hypocreomycetidae</taxon>
        <taxon>Hypocreales</taxon>
        <taxon>Nectriaceae</taxon>
        <taxon>Fusarium</taxon>
        <taxon>Fusarium incarnatum-equiseti species complex</taxon>
    </lineage>
</organism>
<proteinExistence type="predicted"/>
<protein>
    <submittedName>
        <fullName evidence="1">Uncharacterized protein</fullName>
    </submittedName>
</protein>
<evidence type="ECO:0000313" key="2">
    <source>
        <dbReference type="Proteomes" id="UP000253153"/>
    </source>
</evidence>
<dbReference type="Proteomes" id="UP000253153">
    <property type="component" value="Unassembled WGS sequence"/>
</dbReference>
<dbReference type="EMBL" id="QKXC01000134">
    <property type="protein sequence ID" value="RBR17276.1"/>
    <property type="molecule type" value="Genomic_DNA"/>
</dbReference>
<dbReference type="RefSeq" id="XP_031015262.1">
    <property type="nucleotide sequence ID" value="XM_031160656.1"/>
</dbReference>
<evidence type="ECO:0000313" key="1">
    <source>
        <dbReference type="EMBL" id="RBR17276.1"/>
    </source>
</evidence>
<dbReference type="OrthoDB" id="1911848at2759"/>
<keyword evidence="2" id="KW-1185">Reference proteome</keyword>
<sequence>MSTSAGAELQEALRASENVDAARVSIPEAIWQRCEAQLIFIKTNYEAMDRPLLILYNRNLSSLASMIRRLTSIFKDLVELKVRRDENVVNKVFPNDASVIYTYKKGTLDDAIYALRIWQQKTDPTWVLMVKLYGDSMTLASAVSQNFKSYASNVEAYNWKLGLPGQSYP</sequence>